<evidence type="ECO:0000256" key="3">
    <source>
        <dbReference type="ARBA" id="ARBA00022692"/>
    </source>
</evidence>
<evidence type="ECO:0000313" key="8">
    <source>
        <dbReference type="EMBL" id="OGN13381.1"/>
    </source>
</evidence>
<keyword evidence="2" id="KW-1003">Cell membrane</keyword>
<keyword evidence="3 6" id="KW-0812">Transmembrane</keyword>
<keyword evidence="5 6" id="KW-0472">Membrane</keyword>
<evidence type="ECO:0000256" key="2">
    <source>
        <dbReference type="ARBA" id="ARBA00022475"/>
    </source>
</evidence>
<dbReference type="EMBL" id="MGJV01000043">
    <property type="protein sequence ID" value="OGN13381.1"/>
    <property type="molecule type" value="Genomic_DNA"/>
</dbReference>
<dbReference type="InterPro" id="IPR032816">
    <property type="entry name" value="VTT_dom"/>
</dbReference>
<protein>
    <recommendedName>
        <fullName evidence="7">VTT domain-containing protein</fullName>
    </recommendedName>
</protein>
<dbReference type="PANTHER" id="PTHR42709">
    <property type="entry name" value="ALKALINE PHOSPHATASE LIKE PROTEIN"/>
    <property type="match status" value="1"/>
</dbReference>
<evidence type="ECO:0000256" key="4">
    <source>
        <dbReference type="ARBA" id="ARBA00022989"/>
    </source>
</evidence>
<dbReference type="GO" id="GO:0005886">
    <property type="term" value="C:plasma membrane"/>
    <property type="evidence" value="ECO:0007669"/>
    <property type="project" value="UniProtKB-SubCell"/>
</dbReference>
<comment type="subcellular location">
    <subcellularLocation>
        <location evidence="1">Cell membrane</location>
        <topology evidence="1">Multi-pass membrane protein</topology>
    </subcellularLocation>
</comment>
<gene>
    <name evidence="8" type="ORF">A3J47_01030</name>
</gene>
<comment type="caution">
    <text evidence="8">The sequence shown here is derived from an EMBL/GenBank/DDBJ whole genome shotgun (WGS) entry which is preliminary data.</text>
</comment>
<feature type="transmembrane region" description="Helical" evidence="6">
    <location>
        <begin position="20"/>
        <end position="41"/>
    </location>
</feature>
<dbReference type="Pfam" id="PF09335">
    <property type="entry name" value="VTT_dom"/>
    <property type="match status" value="1"/>
</dbReference>
<dbReference type="InterPro" id="IPR051311">
    <property type="entry name" value="DedA_domain"/>
</dbReference>
<proteinExistence type="predicted"/>
<feature type="transmembrane region" description="Helical" evidence="6">
    <location>
        <begin position="53"/>
        <end position="74"/>
    </location>
</feature>
<feature type="domain" description="VTT" evidence="7">
    <location>
        <begin position="35"/>
        <end position="155"/>
    </location>
</feature>
<evidence type="ECO:0000313" key="9">
    <source>
        <dbReference type="Proteomes" id="UP000176581"/>
    </source>
</evidence>
<sequence length="230" mass="26357">MDGLLQFLETNLPWLIQYKYLLLFLGAILEGLNTLVFGGFLASVHKLNVWGTFLLLLIGHSISGYVWYAVGYFAGGKSIDRWVRKDEKGRKIIVKVEEYFHKYSARALVFTKLTFSLTIATLITAGSLKYDLKKFSLFSFLGSVCWVSLTFFIGYFFGQSYKFFLEYIKGFLLFVLFLGGAIALVYIIKLILGSAFIKSLFITDKIKEFSYKIRDGLEEFLSNDKDDDRS</sequence>
<keyword evidence="4 6" id="KW-1133">Transmembrane helix</keyword>
<dbReference type="PANTHER" id="PTHR42709:SF6">
    <property type="entry name" value="UNDECAPRENYL PHOSPHATE TRANSPORTER A"/>
    <property type="match status" value="1"/>
</dbReference>
<evidence type="ECO:0000256" key="5">
    <source>
        <dbReference type="ARBA" id="ARBA00023136"/>
    </source>
</evidence>
<evidence type="ECO:0000256" key="6">
    <source>
        <dbReference type="SAM" id="Phobius"/>
    </source>
</evidence>
<dbReference type="AlphaFoldDB" id="A0A1F8FK22"/>
<evidence type="ECO:0000256" key="1">
    <source>
        <dbReference type="ARBA" id="ARBA00004651"/>
    </source>
</evidence>
<feature type="transmembrane region" description="Helical" evidence="6">
    <location>
        <begin position="107"/>
        <end position="128"/>
    </location>
</feature>
<reference evidence="8 9" key="1">
    <citation type="journal article" date="2016" name="Nat. Commun.">
        <title>Thousands of microbial genomes shed light on interconnected biogeochemical processes in an aquifer system.</title>
        <authorList>
            <person name="Anantharaman K."/>
            <person name="Brown C.T."/>
            <person name="Hug L.A."/>
            <person name="Sharon I."/>
            <person name="Castelle C.J."/>
            <person name="Probst A.J."/>
            <person name="Thomas B.C."/>
            <person name="Singh A."/>
            <person name="Wilkins M.J."/>
            <person name="Karaoz U."/>
            <person name="Brodie E.L."/>
            <person name="Williams K.H."/>
            <person name="Hubbard S.S."/>
            <person name="Banfield J.F."/>
        </authorList>
    </citation>
    <scope>NUCLEOTIDE SEQUENCE [LARGE SCALE GENOMIC DNA]</scope>
</reference>
<feature type="transmembrane region" description="Helical" evidence="6">
    <location>
        <begin position="135"/>
        <end position="158"/>
    </location>
</feature>
<dbReference type="Proteomes" id="UP000176581">
    <property type="component" value="Unassembled WGS sequence"/>
</dbReference>
<organism evidence="8 9">
    <name type="scientific">Candidatus Yanofskybacteria bacterium RIFCSPHIGHO2_02_FULL_43_22</name>
    <dbReference type="NCBI Taxonomy" id="1802681"/>
    <lineage>
        <taxon>Bacteria</taxon>
        <taxon>Candidatus Yanofskyibacteriota</taxon>
    </lineage>
</organism>
<name>A0A1F8FK22_9BACT</name>
<accession>A0A1F8FK22</accession>
<feature type="transmembrane region" description="Helical" evidence="6">
    <location>
        <begin position="170"/>
        <end position="192"/>
    </location>
</feature>
<evidence type="ECO:0000259" key="7">
    <source>
        <dbReference type="Pfam" id="PF09335"/>
    </source>
</evidence>